<proteinExistence type="predicted"/>
<accession>A0A242MW97</accession>
<sequence>MSASGARFCRCNGCAAPSGTRPPSVLAQMIHFLQRAVGDEKRCAFQVNLIESNSRKIGNLWFLGDD</sequence>
<organism evidence="1 2">
    <name type="scientific">Caballeronia sordidicola</name>
    <name type="common">Burkholderia sordidicola</name>
    <dbReference type="NCBI Taxonomy" id="196367"/>
    <lineage>
        <taxon>Bacteria</taxon>
        <taxon>Pseudomonadati</taxon>
        <taxon>Pseudomonadota</taxon>
        <taxon>Betaproteobacteria</taxon>
        <taxon>Burkholderiales</taxon>
        <taxon>Burkholderiaceae</taxon>
        <taxon>Caballeronia</taxon>
    </lineage>
</organism>
<evidence type="ECO:0000313" key="2">
    <source>
        <dbReference type="Proteomes" id="UP000194546"/>
    </source>
</evidence>
<dbReference type="Proteomes" id="UP000194546">
    <property type="component" value="Unassembled WGS sequence"/>
</dbReference>
<name>A0A242MW97_CABSO</name>
<gene>
    <name evidence="1" type="ORF">PAMC26510_14215</name>
</gene>
<dbReference type="AlphaFoldDB" id="A0A242MW97"/>
<reference evidence="1 2" key="1">
    <citation type="submission" date="2017-03" db="EMBL/GenBank/DDBJ databases">
        <title>Genome analysis of strain PAMC 26510.</title>
        <authorList>
            <person name="Oh H.-M."/>
            <person name="Yang J.-A."/>
        </authorList>
    </citation>
    <scope>NUCLEOTIDE SEQUENCE [LARGE SCALE GENOMIC DNA]</scope>
    <source>
        <strain evidence="1 2">PAMC 26510</strain>
    </source>
</reference>
<protein>
    <submittedName>
        <fullName evidence="1">Uncharacterized protein</fullName>
    </submittedName>
</protein>
<dbReference type="EMBL" id="NBTY01000073">
    <property type="protein sequence ID" value="OTP75593.1"/>
    <property type="molecule type" value="Genomic_DNA"/>
</dbReference>
<comment type="caution">
    <text evidence="1">The sequence shown here is derived from an EMBL/GenBank/DDBJ whole genome shotgun (WGS) entry which is preliminary data.</text>
</comment>
<evidence type="ECO:0000313" key="1">
    <source>
        <dbReference type="EMBL" id="OTP75593.1"/>
    </source>
</evidence>